<accession>A0A098TMS5</accession>
<evidence type="ECO:0000313" key="1">
    <source>
        <dbReference type="EMBL" id="KGF72148.1"/>
    </source>
</evidence>
<dbReference type="Proteomes" id="UP000030170">
    <property type="component" value="Unassembled WGS sequence"/>
</dbReference>
<dbReference type="EMBL" id="JJML01000036">
    <property type="protein sequence ID" value="KGF72148.1"/>
    <property type="molecule type" value="Genomic_DNA"/>
</dbReference>
<protein>
    <recommendedName>
        <fullName evidence="3">SPOR domain-containing protein</fullName>
    </recommendedName>
</protein>
<evidence type="ECO:0008006" key="3">
    <source>
        <dbReference type="Google" id="ProtNLM"/>
    </source>
</evidence>
<dbReference type="SUPFAM" id="SSF110997">
    <property type="entry name" value="Sporulation related repeat"/>
    <property type="match status" value="1"/>
</dbReference>
<name>A0A098TMS5_9CYAN</name>
<dbReference type="STRING" id="1497020.DO97_11995"/>
<dbReference type="OrthoDB" id="9759810at2"/>
<comment type="caution">
    <text evidence="1">The sequence shown here is derived from an EMBL/GenBank/DDBJ whole genome shotgun (WGS) entry which is preliminary data.</text>
</comment>
<gene>
    <name evidence="1" type="ORF">DO97_11995</name>
</gene>
<dbReference type="InterPro" id="IPR036680">
    <property type="entry name" value="SPOR-like_sf"/>
</dbReference>
<dbReference type="GO" id="GO:0042834">
    <property type="term" value="F:peptidoglycan binding"/>
    <property type="evidence" value="ECO:0007669"/>
    <property type="project" value="InterPro"/>
</dbReference>
<sequence>MVSSTSALPTPKIPTSPSPISLPLNLIPPTTNKSLPNPPLSNAGGIEIPVPPPDALSLPPTPAALRSTPTATPAMLNPPPTLGAAPVAGSILPVPNSEIPVGNGDSPPVILPPAVAVQPAALGLRYRVVVAAENANEQTLVKSLVPGAFRTFSNGRAIMQAGAFSDRAKADELLQLLVSNGLPATVEPYN</sequence>
<organism evidence="1 2">
    <name type="scientific">Neosynechococcus sphagnicola sy1</name>
    <dbReference type="NCBI Taxonomy" id="1497020"/>
    <lineage>
        <taxon>Bacteria</taxon>
        <taxon>Bacillati</taxon>
        <taxon>Cyanobacteriota</taxon>
        <taxon>Cyanophyceae</taxon>
        <taxon>Neosynechococcales</taxon>
        <taxon>Neosynechococcaceae</taxon>
        <taxon>Neosynechococcus</taxon>
    </lineage>
</organism>
<reference evidence="1 2" key="1">
    <citation type="journal article" date="2014" name="Mol. Ecol.">
        <title>Evolution of Synechococcus.</title>
        <authorList>
            <person name="Dvorak P."/>
            <person name="Casamatta D."/>
            <person name="Hasler P."/>
            <person name="Poulickova A."/>
            <person name="Ondrej V."/>
            <person name="Sanges R."/>
        </authorList>
    </citation>
    <scope>NUCLEOTIDE SEQUENCE [LARGE SCALE GENOMIC DNA]</scope>
    <source>
        <strain evidence="1 2">CAUP A 1101</strain>
    </source>
</reference>
<dbReference type="AlphaFoldDB" id="A0A098TMS5"/>
<proteinExistence type="predicted"/>
<keyword evidence="2" id="KW-1185">Reference proteome</keyword>
<evidence type="ECO:0000313" key="2">
    <source>
        <dbReference type="Proteomes" id="UP000030170"/>
    </source>
</evidence>